<dbReference type="AlphaFoldDB" id="A0AA38NXM9"/>
<name>A0AA38NXM9_9AGAR</name>
<reference evidence="2" key="1">
    <citation type="submission" date="2022-08" db="EMBL/GenBank/DDBJ databases">
        <authorList>
            <consortium name="DOE Joint Genome Institute"/>
            <person name="Min B."/>
            <person name="Riley R."/>
            <person name="Sierra-Patev S."/>
            <person name="Naranjo-Ortiz M."/>
            <person name="Looney B."/>
            <person name="Konkel Z."/>
            <person name="Slot J.C."/>
            <person name="Sakamoto Y."/>
            <person name="Steenwyk J.L."/>
            <person name="Rokas A."/>
            <person name="Carro J."/>
            <person name="Camarero S."/>
            <person name="Ferreira P."/>
            <person name="Molpeceres G."/>
            <person name="Ruiz-Duenas F.J."/>
            <person name="Serrano A."/>
            <person name="Henrissat B."/>
            <person name="Drula E."/>
            <person name="Hughes K.W."/>
            <person name="Mata J.L."/>
            <person name="Ishikawa N.K."/>
            <person name="Vargas-Isla R."/>
            <person name="Ushijima S."/>
            <person name="Smith C.A."/>
            <person name="Ahrendt S."/>
            <person name="Andreopoulos W."/>
            <person name="He G."/>
            <person name="Labutti K."/>
            <person name="Lipzen A."/>
            <person name="Ng V."/>
            <person name="Sandor L."/>
            <person name="Barry K."/>
            <person name="Martinez A.T."/>
            <person name="Xiao Y."/>
            <person name="Gibbons J.G."/>
            <person name="Terashima K."/>
            <person name="Hibbett D.S."/>
            <person name="Grigoriev I.V."/>
        </authorList>
    </citation>
    <scope>NUCLEOTIDE SEQUENCE</scope>
    <source>
        <strain evidence="2">TFB9207</strain>
    </source>
</reference>
<feature type="region of interest" description="Disordered" evidence="1">
    <location>
        <begin position="100"/>
        <end position="123"/>
    </location>
</feature>
<feature type="region of interest" description="Disordered" evidence="1">
    <location>
        <begin position="1"/>
        <end position="54"/>
    </location>
</feature>
<dbReference type="EMBL" id="MU806928">
    <property type="protein sequence ID" value="KAJ3832534.1"/>
    <property type="molecule type" value="Genomic_DNA"/>
</dbReference>
<gene>
    <name evidence="2" type="ORF">F5878DRAFT_634899</name>
</gene>
<accession>A0AA38NXM9</accession>
<protein>
    <submittedName>
        <fullName evidence="2">Uncharacterized protein</fullName>
    </submittedName>
</protein>
<feature type="compositionally biased region" description="Polar residues" evidence="1">
    <location>
        <begin position="16"/>
        <end position="53"/>
    </location>
</feature>
<keyword evidence="3" id="KW-1185">Reference proteome</keyword>
<feature type="compositionally biased region" description="Low complexity" evidence="1">
    <location>
        <begin position="100"/>
        <end position="110"/>
    </location>
</feature>
<dbReference type="Proteomes" id="UP001163846">
    <property type="component" value="Unassembled WGS sequence"/>
</dbReference>
<sequence length="235" mass="26184">MHNTQSQPQPAPSTRIEASTASQAPASLSSSVLQPSPTIDGGSTKSPDSSSFDQVIKKIPASTELERAMCRRLFQAIANEAPKWQAENDKALSAQELLSQSWQTRQRSQTPENQVGNAVKDPKLLNAPERVPHKHPNLYIFKTVLDIFDQVKSGQVRTWDLKTTKDEDDIVRPADEIKYGSVLDTLTEDESRLIAEFDKSVDFPTGILFGTKAELQTYIQKCNEFILKVSRKVSI</sequence>
<evidence type="ECO:0000313" key="3">
    <source>
        <dbReference type="Proteomes" id="UP001163846"/>
    </source>
</evidence>
<proteinExistence type="predicted"/>
<evidence type="ECO:0000313" key="2">
    <source>
        <dbReference type="EMBL" id="KAJ3832534.1"/>
    </source>
</evidence>
<organism evidence="2 3">
    <name type="scientific">Lentinula raphanica</name>
    <dbReference type="NCBI Taxonomy" id="153919"/>
    <lineage>
        <taxon>Eukaryota</taxon>
        <taxon>Fungi</taxon>
        <taxon>Dikarya</taxon>
        <taxon>Basidiomycota</taxon>
        <taxon>Agaricomycotina</taxon>
        <taxon>Agaricomycetes</taxon>
        <taxon>Agaricomycetidae</taxon>
        <taxon>Agaricales</taxon>
        <taxon>Marasmiineae</taxon>
        <taxon>Omphalotaceae</taxon>
        <taxon>Lentinula</taxon>
    </lineage>
</organism>
<evidence type="ECO:0000256" key="1">
    <source>
        <dbReference type="SAM" id="MobiDB-lite"/>
    </source>
</evidence>
<comment type="caution">
    <text evidence="2">The sequence shown here is derived from an EMBL/GenBank/DDBJ whole genome shotgun (WGS) entry which is preliminary data.</text>
</comment>